<dbReference type="RefSeq" id="WP_381017979.1">
    <property type="nucleotide sequence ID" value="NZ_JBHSNY010000002.1"/>
</dbReference>
<sequence>MTTAEPLARPGKAGRPGRRGLGAGMDLPWGAPIGFDPDDPGPNERVRNFLARHGTDYAYYAFAFQPRGPVPLLAEHYLEPYRRLMEQLPAGTPVALHQTMLNLGTVEPYDRGPVYEFTNELHRHFDWQWVVEDLGMWSLGGIPMPYPLPPYLVEENVTHVAAGIREAMRELDPVLRVEFPGFTDGVTVVVGDMDAYDFFRRVAERSGADVTLDVGHLLSWRWWRGERGAGLYADLDRLPLAQCTELHLSGSAISRDRFLDLHHGVLLDEQLVLAERLLELCPRLEAVTYEDPNYDRSGRMVPKSLPNLERLRKLVNQWAAANSSN</sequence>
<gene>
    <name evidence="2" type="ORF">ACFPZJ_05480</name>
</gene>
<evidence type="ECO:0000313" key="2">
    <source>
        <dbReference type="EMBL" id="MFC5633252.1"/>
    </source>
</evidence>
<feature type="compositionally biased region" description="Low complexity" evidence="1">
    <location>
        <begin position="1"/>
        <end position="13"/>
    </location>
</feature>
<dbReference type="Pfam" id="PF05114">
    <property type="entry name" value="MbnB_TglH_ChrH"/>
    <property type="match status" value="1"/>
</dbReference>
<reference evidence="3" key="1">
    <citation type="journal article" date="2019" name="Int. J. Syst. Evol. Microbiol.">
        <title>The Global Catalogue of Microorganisms (GCM) 10K type strain sequencing project: providing services to taxonomists for standard genome sequencing and annotation.</title>
        <authorList>
            <consortium name="The Broad Institute Genomics Platform"/>
            <consortium name="The Broad Institute Genome Sequencing Center for Infectious Disease"/>
            <person name="Wu L."/>
            <person name="Ma J."/>
        </authorList>
    </citation>
    <scope>NUCLEOTIDE SEQUENCE [LARGE SCALE GENOMIC DNA]</scope>
    <source>
        <strain evidence="3">CGMCC 4.7248</strain>
    </source>
</reference>
<dbReference type="EMBL" id="JBHSNY010000002">
    <property type="protein sequence ID" value="MFC5633252.1"/>
    <property type="molecule type" value="Genomic_DNA"/>
</dbReference>
<organism evidence="2 3">
    <name type="scientific">Streptomyces bullii</name>
    <dbReference type="NCBI Taxonomy" id="349910"/>
    <lineage>
        <taxon>Bacteria</taxon>
        <taxon>Bacillati</taxon>
        <taxon>Actinomycetota</taxon>
        <taxon>Actinomycetes</taxon>
        <taxon>Kitasatosporales</taxon>
        <taxon>Streptomycetaceae</taxon>
        <taxon>Streptomyces</taxon>
    </lineage>
</organism>
<protein>
    <submittedName>
        <fullName evidence="2">DUF692 family multinuclear iron-containing protein</fullName>
    </submittedName>
</protein>
<dbReference type="Proteomes" id="UP001596154">
    <property type="component" value="Unassembled WGS sequence"/>
</dbReference>
<name>A0ABW0UI36_9ACTN</name>
<dbReference type="InterPro" id="IPR007801">
    <property type="entry name" value="MbnB/TglH/ChrH"/>
</dbReference>
<dbReference type="Gene3D" id="3.20.20.150">
    <property type="entry name" value="Divalent-metal-dependent TIM barrel enzymes"/>
    <property type="match status" value="1"/>
</dbReference>
<comment type="caution">
    <text evidence="2">The sequence shown here is derived from an EMBL/GenBank/DDBJ whole genome shotgun (WGS) entry which is preliminary data.</text>
</comment>
<keyword evidence="3" id="KW-1185">Reference proteome</keyword>
<evidence type="ECO:0000256" key="1">
    <source>
        <dbReference type="SAM" id="MobiDB-lite"/>
    </source>
</evidence>
<proteinExistence type="predicted"/>
<evidence type="ECO:0000313" key="3">
    <source>
        <dbReference type="Proteomes" id="UP001596154"/>
    </source>
</evidence>
<accession>A0ABW0UI36</accession>
<feature type="region of interest" description="Disordered" evidence="1">
    <location>
        <begin position="1"/>
        <end position="21"/>
    </location>
</feature>